<organism evidence="1 2">
    <name type="scientific">Pseudomonas putida ND6</name>
    <dbReference type="NCBI Taxonomy" id="231023"/>
    <lineage>
        <taxon>Bacteria</taxon>
        <taxon>Pseudomonadati</taxon>
        <taxon>Pseudomonadota</taxon>
        <taxon>Gammaproteobacteria</taxon>
        <taxon>Pseudomonadales</taxon>
        <taxon>Pseudomonadaceae</taxon>
        <taxon>Pseudomonas</taxon>
    </lineage>
</organism>
<name>I3V061_PSEPU</name>
<protein>
    <submittedName>
        <fullName evidence="1">Uncharacterized protein</fullName>
    </submittedName>
</protein>
<dbReference type="HOGENOM" id="CLU_3220920_0_0_6"/>
<evidence type="ECO:0000313" key="2">
    <source>
        <dbReference type="Proteomes" id="UP000005268"/>
    </source>
</evidence>
<gene>
    <name evidence="1" type="ORF">YSA_08070</name>
</gene>
<dbReference type="AlphaFoldDB" id="I3V061"/>
<accession>I3V061</accession>
<dbReference type="Proteomes" id="UP000005268">
    <property type="component" value="Chromosome"/>
</dbReference>
<dbReference type="EMBL" id="CP003588">
    <property type="protein sequence ID" value="AFK71132.1"/>
    <property type="molecule type" value="Genomic_DNA"/>
</dbReference>
<reference evidence="1 2" key="1">
    <citation type="journal article" date="2012" name="J. Bacteriol.">
        <title>Complete Genome Sequence of the Naphthalene-Degrading Pseudomonas putida Strain ND6.</title>
        <authorList>
            <person name="Li S."/>
            <person name="Zhao H."/>
            <person name="Li Y."/>
            <person name="Niu S."/>
            <person name="Cai B."/>
        </authorList>
    </citation>
    <scope>NUCLEOTIDE SEQUENCE [LARGE SCALE GENOMIC DNA]</scope>
    <source>
        <strain evidence="1 2">ND6</strain>
    </source>
</reference>
<dbReference type="KEGG" id="ppi:YSA_08070"/>
<sequence length="44" mass="4464">MGTTASGLGNSPEVAQRTFVIVIVVRASCFSAISKKIAGTVPAQ</sequence>
<evidence type="ECO:0000313" key="1">
    <source>
        <dbReference type="EMBL" id="AFK71132.1"/>
    </source>
</evidence>
<proteinExistence type="predicted"/>